<dbReference type="EMBL" id="GEGO01003067">
    <property type="protein sequence ID" value="JAR92337.1"/>
    <property type="molecule type" value="Transcribed_RNA"/>
</dbReference>
<organism evidence="2">
    <name type="scientific">Ixodes ricinus</name>
    <name type="common">Common tick</name>
    <name type="synonym">Acarus ricinus</name>
    <dbReference type="NCBI Taxonomy" id="34613"/>
    <lineage>
        <taxon>Eukaryota</taxon>
        <taxon>Metazoa</taxon>
        <taxon>Ecdysozoa</taxon>
        <taxon>Arthropoda</taxon>
        <taxon>Chelicerata</taxon>
        <taxon>Arachnida</taxon>
        <taxon>Acari</taxon>
        <taxon>Parasitiformes</taxon>
        <taxon>Ixodida</taxon>
        <taxon>Ixodoidea</taxon>
        <taxon>Ixodidae</taxon>
        <taxon>Ixodinae</taxon>
        <taxon>Ixodes</taxon>
    </lineage>
</organism>
<accession>A0A147BNI5</accession>
<sequence length="98" mass="10790">MLRALGACRCRLFLFVLLLGLGLIKSIKVAEARRKKLQRNLLVSSCKILRLLSMLIVASDYSVRGNNLKSISEFRSGGTSLGICTRQLGRHGQSVAML</sequence>
<feature type="chain" id="PRO_5007542643" evidence="1">
    <location>
        <begin position="27"/>
        <end position="98"/>
    </location>
</feature>
<keyword evidence="1" id="KW-0732">Signal</keyword>
<dbReference type="AlphaFoldDB" id="A0A147BNI5"/>
<protein>
    <submittedName>
        <fullName evidence="2">Putative secreted protein</fullName>
    </submittedName>
</protein>
<reference evidence="2" key="1">
    <citation type="journal article" date="2018" name="PLoS Negl. Trop. Dis.">
        <title>Sialome diversity of ticks revealed by RNAseq of single tick salivary glands.</title>
        <authorList>
            <person name="Perner J."/>
            <person name="Kropackova S."/>
            <person name="Kopacek P."/>
            <person name="Ribeiro J.M."/>
        </authorList>
    </citation>
    <scope>NUCLEOTIDE SEQUENCE</scope>
    <source>
        <strain evidence="2">Siblings of single egg batch collected in Ceske Budejovice</strain>
        <tissue evidence="2">Salivary glands</tissue>
    </source>
</reference>
<proteinExistence type="predicted"/>
<feature type="signal peptide" evidence="1">
    <location>
        <begin position="1"/>
        <end position="26"/>
    </location>
</feature>
<evidence type="ECO:0000313" key="2">
    <source>
        <dbReference type="EMBL" id="JAR92337.1"/>
    </source>
</evidence>
<name>A0A147BNI5_IXORI</name>
<evidence type="ECO:0000256" key="1">
    <source>
        <dbReference type="SAM" id="SignalP"/>
    </source>
</evidence>